<keyword evidence="11" id="KW-0539">Nucleus</keyword>
<evidence type="ECO:0000256" key="14">
    <source>
        <dbReference type="SAM" id="Phobius"/>
    </source>
</evidence>
<dbReference type="FunFam" id="3.40.50.300:FF:000959">
    <property type="entry name" value="structural maintenance of chromosomes protein 6"/>
    <property type="match status" value="1"/>
</dbReference>
<keyword evidence="9" id="KW-0233">DNA recombination</keyword>
<dbReference type="GO" id="GO:0005634">
    <property type="term" value="C:nucleus"/>
    <property type="evidence" value="ECO:0007669"/>
    <property type="project" value="UniProtKB-SubCell"/>
</dbReference>
<feature type="domain" description="RecF/RecN/SMC N-terminal" evidence="15">
    <location>
        <begin position="58"/>
        <end position="906"/>
    </location>
</feature>
<dbReference type="SUPFAM" id="SSF52540">
    <property type="entry name" value="P-loop containing nucleoside triphosphate hydrolases"/>
    <property type="match status" value="1"/>
</dbReference>
<name>A0A3Q2DBC0_CYPVA</name>
<evidence type="ECO:0000313" key="16">
    <source>
        <dbReference type="Ensembl" id="ENSCVAP00000016037.1"/>
    </source>
</evidence>
<dbReference type="STRING" id="28743.ENSCVAP00000016037"/>
<keyword evidence="5" id="KW-0547">Nucleotide-binding</keyword>
<evidence type="ECO:0000256" key="12">
    <source>
        <dbReference type="ARBA" id="ARBA00069480"/>
    </source>
</evidence>
<evidence type="ECO:0000256" key="5">
    <source>
        <dbReference type="ARBA" id="ARBA00022741"/>
    </source>
</evidence>
<feature type="transmembrane region" description="Helical" evidence="14">
    <location>
        <begin position="273"/>
        <end position="297"/>
    </location>
</feature>
<dbReference type="InterPro" id="IPR027417">
    <property type="entry name" value="P-loop_NTPase"/>
</dbReference>
<feature type="coiled-coil region" evidence="13">
    <location>
        <begin position="347"/>
        <end position="381"/>
    </location>
</feature>
<keyword evidence="4" id="KW-0158">Chromosome</keyword>
<dbReference type="AlphaFoldDB" id="A0A3Q2DBC0"/>
<evidence type="ECO:0000256" key="11">
    <source>
        <dbReference type="ARBA" id="ARBA00023242"/>
    </source>
</evidence>
<keyword evidence="10" id="KW-0234">DNA repair</keyword>
<dbReference type="PANTHER" id="PTHR19306:SF8">
    <property type="entry name" value="STRUCTURAL MAINTENANCE OF CHROMOSOMES PROTEIN 6 ISOFORM X4"/>
    <property type="match status" value="1"/>
</dbReference>
<dbReference type="Proteomes" id="UP000265020">
    <property type="component" value="Unassembled WGS sequence"/>
</dbReference>
<dbReference type="GO" id="GO:0000724">
    <property type="term" value="P:double-strand break repair via homologous recombination"/>
    <property type="evidence" value="ECO:0007669"/>
    <property type="project" value="TreeGrafter"/>
</dbReference>
<evidence type="ECO:0000256" key="7">
    <source>
        <dbReference type="ARBA" id="ARBA00022840"/>
    </source>
</evidence>
<evidence type="ECO:0000256" key="1">
    <source>
        <dbReference type="ARBA" id="ARBA00004123"/>
    </source>
</evidence>
<keyword evidence="8 13" id="KW-0175">Coiled coil</keyword>
<keyword evidence="17" id="KW-1185">Reference proteome</keyword>
<keyword evidence="14" id="KW-0472">Membrane</keyword>
<sequence length="942" mass="108063">MSKRKASVIVDAATLKSRRLTAAGAENNATDTNHQGLPSNIFTPSLSVSILFGDIGLIESISLKNFMCHHSLGPVQFGPHVNFIVGNNGSGKSAILTGLIVGLGGKATMTNRGLSLKDFVKSGENTADVTVKLRNRGADAYKKDLYGDYIIIEQRISSDGSRTYKLKNKSGQLVSNKKEELIAVLDHFNIQLDNPVSILSQEMSKQFLHSKNESDKYKFFMKATLLEQMKRDYIHINLKDLKQEFLQKKERYESLSSFSDLTETLENLKKNMAWCLVTAYLICFFKLWYFLFFIFLACCQSKVCRRSILLFISLDLFGQTTSHVCFSISEKLINSKDAKRSKRRATLGDLKEQLAELQKTCSQLNEDIKKKQQALLKGKEEQDKLRYKKTLCAKTVQFAYESKMKRKNQLLASRSNKLKRFGDNVPDLIAAIDEAFAAGRFIKKPVGPIGACISMKDPSLAVAVECCLRSFMKAFCCDNYKDESVLQGLMSRFYPKGNRPQIIVSSFSDKLYNVHGRKACHPDYQTVLDTITATTPVILNSLVDMRGIETILIIKVNKARKIMQRGRPPKNCREAFTAEGDQVFPNRYYTSEFSMFYFEIITMFLFSFFPSHPFFIRFLLRLEWQASMNQVKASISELETATEEQSDDLTSLKVELEKQAVQEAKDEQLKLETECVKHERNLKLLEKQLKTHRDNIQAMKGMLLEREEELQENIEKAKQISPERQEVTCSTKSIDAEITRLKKKLKIFTPCQLLPSDLIREYAEALSLYKEKTNQVRDLRKFIDRLNIIMSDRQNRYKIMRRKSSTIPLSNKVKCILKNIQSCFVTKVKPPGRDKDGASDMRSLSGGERSFSTVCFMLSLWEITESPFRCLDEFDVYMDMHNRRICLDLLLELSERQHLRQFIFITPLNTSNLPRTALIKIHHLGDPEREDRHTKDKDVQQV</sequence>
<keyword evidence="6" id="KW-0227">DNA damage</keyword>
<dbReference type="Ensembl" id="ENSCVAT00000024294.1">
    <property type="protein sequence ID" value="ENSCVAP00000016037.1"/>
    <property type="gene ID" value="ENSCVAG00000019044.1"/>
</dbReference>
<dbReference type="Gene3D" id="3.40.50.300">
    <property type="entry name" value="P-loop containing nucleotide triphosphate hydrolases"/>
    <property type="match status" value="2"/>
</dbReference>
<dbReference type="Pfam" id="PF02463">
    <property type="entry name" value="SMC_N"/>
    <property type="match status" value="1"/>
</dbReference>
<feature type="transmembrane region" description="Helical" evidence="14">
    <location>
        <begin position="595"/>
        <end position="620"/>
    </location>
</feature>
<dbReference type="GO" id="GO:0035861">
    <property type="term" value="C:site of double-strand break"/>
    <property type="evidence" value="ECO:0007669"/>
    <property type="project" value="TreeGrafter"/>
</dbReference>
<feature type="coiled-coil region" evidence="13">
    <location>
        <begin position="654"/>
        <end position="720"/>
    </location>
</feature>
<protein>
    <recommendedName>
        <fullName evidence="12">Structural maintenance of chromosomes protein 6</fullName>
    </recommendedName>
</protein>
<evidence type="ECO:0000256" key="8">
    <source>
        <dbReference type="ARBA" id="ARBA00023054"/>
    </source>
</evidence>
<evidence type="ECO:0000313" key="17">
    <source>
        <dbReference type="Proteomes" id="UP000265020"/>
    </source>
</evidence>
<dbReference type="InterPro" id="IPR003395">
    <property type="entry name" value="RecF/RecN/SMC_N"/>
</dbReference>
<keyword evidence="7" id="KW-0067">ATP-binding</keyword>
<dbReference type="GO" id="GO:0030915">
    <property type="term" value="C:Smc5-Smc6 complex"/>
    <property type="evidence" value="ECO:0007669"/>
    <property type="project" value="TreeGrafter"/>
</dbReference>
<dbReference type="OMA" id="FMCHRSL"/>
<evidence type="ECO:0000259" key="15">
    <source>
        <dbReference type="Pfam" id="PF02463"/>
    </source>
</evidence>
<evidence type="ECO:0000256" key="3">
    <source>
        <dbReference type="ARBA" id="ARBA00006793"/>
    </source>
</evidence>
<dbReference type="GO" id="GO:0005524">
    <property type="term" value="F:ATP binding"/>
    <property type="evidence" value="ECO:0007669"/>
    <property type="project" value="UniProtKB-KW"/>
</dbReference>
<evidence type="ECO:0000256" key="13">
    <source>
        <dbReference type="SAM" id="Coils"/>
    </source>
</evidence>
<comment type="similarity">
    <text evidence="3">Belongs to the SMC family. SMC6 subfamily.</text>
</comment>
<reference evidence="16" key="2">
    <citation type="submission" date="2025-09" db="UniProtKB">
        <authorList>
            <consortium name="Ensembl"/>
        </authorList>
    </citation>
    <scope>IDENTIFICATION</scope>
</reference>
<proteinExistence type="inferred from homology"/>
<accession>A0A3Q2DBC0</accession>
<evidence type="ECO:0000256" key="6">
    <source>
        <dbReference type="ARBA" id="ARBA00022763"/>
    </source>
</evidence>
<reference evidence="16" key="1">
    <citation type="submission" date="2025-08" db="UniProtKB">
        <authorList>
            <consortium name="Ensembl"/>
        </authorList>
    </citation>
    <scope>IDENTIFICATION</scope>
</reference>
<dbReference type="GeneTree" id="ENSGT00550000074816"/>
<evidence type="ECO:0000256" key="2">
    <source>
        <dbReference type="ARBA" id="ARBA00004286"/>
    </source>
</evidence>
<organism evidence="16 17">
    <name type="scientific">Cyprinodon variegatus</name>
    <name type="common">Sheepshead minnow</name>
    <dbReference type="NCBI Taxonomy" id="28743"/>
    <lineage>
        <taxon>Eukaryota</taxon>
        <taxon>Metazoa</taxon>
        <taxon>Chordata</taxon>
        <taxon>Craniata</taxon>
        <taxon>Vertebrata</taxon>
        <taxon>Euteleostomi</taxon>
        <taxon>Actinopterygii</taxon>
        <taxon>Neopterygii</taxon>
        <taxon>Teleostei</taxon>
        <taxon>Neoteleostei</taxon>
        <taxon>Acanthomorphata</taxon>
        <taxon>Ovalentaria</taxon>
        <taxon>Atherinomorphae</taxon>
        <taxon>Cyprinodontiformes</taxon>
        <taxon>Cyprinodontidae</taxon>
        <taxon>Cyprinodon</taxon>
    </lineage>
</organism>
<dbReference type="PANTHER" id="PTHR19306">
    <property type="entry name" value="STRUCTURAL MAINTENANCE OF CHROMOSOMES 5,6 SMC5, SMC6"/>
    <property type="match status" value="1"/>
</dbReference>
<dbReference type="GO" id="GO:0003697">
    <property type="term" value="F:single-stranded DNA binding"/>
    <property type="evidence" value="ECO:0007669"/>
    <property type="project" value="TreeGrafter"/>
</dbReference>
<keyword evidence="14" id="KW-0812">Transmembrane</keyword>
<evidence type="ECO:0000256" key="10">
    <source>
        <dbReference type="ARBA" id="ARBA00023204"/>
    </source>
</evidence>
<dbReference type="GO" id="GO:0003684">
    <property type="term" value="F:damaged DNA binding"/>
    <property type="evidence" value="ECO:0007669"/>
    <property type="project" value="TreeGrafter"/>
</dbReference>
<evidence type="ECO:0000256" key="4">
    <source>
        <dbReference type="ARBA" id="ARBA00022454"/>
    </source>
</evidence>
<comment type="subcellular location">
    <subcellularLocation>
        <location evidence="2">Chromosome</location>
    </subcellularLocation>
    <subcellularLocation>
        <location evidence="1">Nucleus</location>
    </subcellularLocation>
</comment>
<evidence type="ECO:0000256" key="9">
    <source>
        <dbReference type="ARBA" id="ARBA00023172"/>
    </source>
</evidence>
<keyword evidence="14" id="KW-1133">Transmembrane helix</keyword>